<dbReference type="InterPro" id="IPR009072">
    <property type="entry name" value="Histone-fold"/>
</dbReference>
<dbReference type="STRING" id="9986.ENSOCUP00000023504"/>
<reference evidence="3 4" key="1">
    <citation type="journal article" date="2011" name="Nature">
        <title>A high-resolution map of human evolutionary constraint using 29 mammals.</title>
        <authorList>
            <person name="Lindblad-Toh K."/>
            <person name="Garber M."/>
            <person name="Zuk O."/>
            <person name="Lin M.F."/>
            <person name="Parker B.J."/>
            <person name="Washietl S."/>
            <person name="Kheradpour P."/>
            <person name="Ernst J."/>
            <person name="Jordan G."/>
            <person name="Mauceli E."/>
            <person name="Ward L.D."/>
            <person name="Lowe C.B."/>
            <person name="Holloway A.K."/>
            <person name="Clamp M."/>
            <person name="Gnerre S."/>
            <person name="Alfoldi J."/>
            <person name="Beal K."/>
            <person name="Chang J."/>
            <person name="Clawson H."/>
            <person name="Cuff J."/>
            <person name="Di Palma F."/>
            <person name="Fitzgerald S."/>
            <person name="Flicek P."/>
            <person name="Guttman M."/>
            <person name="Hubisz M.J."/>
            <person name="Jaffe D.B."/>
            <person name="Jungreis I."/>
            <person name="Kent W.J."/>
            <person name="Kostka D."/>
            <person name="Lara M."/>
            <person name="Martins A.L."/>
            <person name="Massingham T."/>
            <person name="Moltke I."/>
            <person name="Raney B.J."/>
            <person name="Rasmussen M.D."/>
            <person name="Robinson J."/>
            <person name="Stark A."/>
            <person name="Vilella A.J."/>
            <person name="Wen J."/>
            <person name="Xie X."/>
            <person name="Zody M.C."/>
            <person name="Baldwin J."/>
            <person name="Bloom T."/>
            <person name="Chin C.W."/>
            <person name="Heiman D."/>
            <person name="Nicol R."/>
            <person name="Nusbaum C."/>
            <person name="Young S."/>
            <person name="Wilkinson J."/>
            <person name="Worley K.C."/>
            <person name="Kovar C.L."/>
            <person name="Muzny D.M."/>
            <person name="Gibbs R.A."/>
            <person name="Cree A."/>
            <person name="Dihn H.H."/>
            <person name="Fowler G."/>
            <person name="Jhangiani S."/>
            <person name="Joshi V."/>
            <person name="Lee S."/>
            <person name="Lewis L.R."/>
            <person name="Nazareth L.V."/>
            <person name="Okwuonu G."/>
            <person name="Santibanez J."/>
            <person name="Warren W.C."/>
            <person name="Mardis E.R."/>
            <person name="Weinstock G.M."/>
            <person name="Wilson R.K."/>
            <person name="Delehaunty K."/>
            <person name="Dooling D."/>
            <person name="Fronik C."/>
            <person name="Fulton L."/>
            <person name="Fulton B."/>
            <person name="Graves T."/>
            <person name="Minx P."/>
            <person name="Sodergren E."/>
            <person name="Birney E."/>
            <person name="Margulies E.H."/>
            <person name="Herrero J."/>
            <person name="Green E.D."/>
            <person name="Haussler D."/>
            <person name="Siepel A."/>
            <person name="Goldman N."/>
            <person name="Pollard K.S."/>
            <person name="Pedersen J.S."/>
            <person name="Lander E.S."/>
            <person name="Kellis M."/>
        </authorList>
    </citation>
    <scope>NUCLEOTIDE SEQUENCE [LARGE SCALE GENOMIC DNA]</scope>
    <source>
        <strain evidence="3 4">Thorbecke inbred</strain>
    </source>
</reference>
<dbReference type="HOGENOM" id="CLU_2203105_0_0_1"/>
<dbReference type="EMBL" id="AAGW02052078">
    <property type="status" value="NOT_ANNOTATED_CDS"/>
    <property type="molecule type" value="Genomic_DNA"/>
</dbReference>
<dbReference type="AlphaFoldDB" id="G1U2A7"/>
<dbReference type="GO" id="GO:0003677">
    <property type="term" value="F:DNA binding"/>
    <property type="evidence" value="ECO:0007669"/>
    <property type="project" value="InterPro"/>
</dbReference>
<evidence type="ECO:0000256" key="2">
    <source>
        <dbReference type="SAM" id="MobiDB-lite"/>
    </source>
</evidence>
<dbReference type="InParanoid" id="G1U2A7"/>
<dbReference type="PaxDb" id="9986-ENSOCUP00000023504"/>
<dbReference type="Proteomes" id="UP000001811">
    <property type="component" value="Chromosome 12"/>
</dbReference>
<reference evidence="3" key="3">
    <citation type="submission" date="2025-09" db="UniProtKB">
        <authorList>
            <consortium name="Ensembl"/>
        </authorList>
    </citation>
    <scope>IDENTIFICATION</scope>
    <source>
        <strain evidence="3">Thorbecke</strain>
    </source>
</reference>
<accession>G1U2A7</accession>
<proteinExistence type="inferred from homology"/>
<dbReference type="Ensembl" id="ENSOCUT00000011264.2">
    <property type="protein sequence ID" value="ENSOCUP00000023504.1"/>
    <property type="gene ID" value="ENSOCUG00000011268.2"/>
</dbReference>
<protein>
    <recommendedName>
        <fullName evidence="5">Histone H2A/H2B/H3 domain-containing protein</fullName>
    </recommendedName>
</protein>
<dbReference type="SUPFAM" id="SSF47113">
    <property type="entry name" value="Histone-fold"/>
    <property type="match status" value="1"/>
</dbReference>
<organism evidence="3 4">
    <name type="scientific">Oryctolagus cuniculus</name>
    <name type="common">Rabbit</name>
    <dbReference type="NCBI Taxonomy" id="9986"/>
    <lineage>
        <taxon>Eukaryota</taxon>
        <taxon>Metazoa</taxon>
        <taxon>Chordata</taxon>
        <taxon>Craniata</taxon>
        <taxon>Vertebrata</taxon>
        <taxon>Euteleostomi</taxon>
        <taxon>Mammalia</taxon>
        <taxon>Eutheria</taxon>
        <taxon>Euarchontoglires</taxon>
        <taxon>Glires</taxon>
        <taxon>Lagomorpha</taxon>
        <taxon>Leporidae</taxon>
        <taxon>Oryctolagus</taxon>
    </lineage>
</organism>
<dbReference type="SMR" id="G1U2A7"/>
<dbReference type="PANTHER" id="PTHR23428">
    <property type="entry name" value="HISTONE H2B"/>
    <property type="match status" value="1"/>
</dbReference>
<dbReference type="GO" id="GO:0046982">
    <property type="term" value="F:protein heterodimerization activity"/>
    <property type="evidence" value="ECO:0007669"/>
    <property type="project" value="InterPro"/>
</dbReference>
<reference evidence="3" key="2">
    <citation type="submission" date="2025-08" db="UniProtKB">
        <authorList>
            <consortium name="Ensembl"/>
        </authorList>
    </citation>
    <scope>IDENTIFICATION</scope>
    <source>
        <strain evidence="3">Thorbecke</strain>
    </source>
</reference>
<dbReference type="Bgee" id="ENSOCUG00000011268">
    <property type="expression patterns" value="Expressed in testis"/>
</dbReference>
<dbReference type="GO" id="GO:0000786">
    <property type="term" value="C:nucleosome"/>
    <property type="evidence" value="ECO:0007669"/>
    <property type="project" value="InterPro"/>
</dbReference>
<dbReference type="eggNOG" id="KOG1744">
    <property type="taxonomic scope" value="Eukaryota"/>
</dbReference>
<dbReference type="GO" id="GO:0030527">
    <property type="term" value="F:structural constituent of chromatin"/>
    <property type="evidence" value="ECO:0007669"/>
    <property type="project" value="InterPro"/>
</dbReference>
<name>G1U2A7_RABIT</name>
<evidence type="ECO:0000313" key="4">
    <source>
        <dbReference type="Proteomes" id="UP000001811"/>
    </source>
</evidence>
<dbReference type="PRINTS" id="PR00621">
    <property type="entry name" value="HISTONEH2B"/>
</dbReference>
<evidence type="ECO:0000256" key="1">
    <source>
        <dbReference type="ARBA" id="ARBA00006846"/>
    </source>
</evidence>
<comment type="similarity">
    <text evidence="1">Belongs to the histone H2B family.</text>
</comment>
<dbReference type="InterPro" id="IPR000558">
    <property type="entry name" value="Histone_H2B"/>
</dbReference>
<evidence type="ECO:0000313" key="3">
    <source>
        <dbReference type="Ensembl" id="ENSOCUP00000023504.1"/>
    </source>
</evidence>
<feature type="region of interest" description="Disordered" evidence="2">
    <location>
        <begin position="1"/>
        <end position="20"/>
    </location>
</feature>
<evidence type="ECO:0008006" key="5">
    <source>
        <dbReference type="Google" id="ProtNLM"/>
    </source>
</evidence>
<sequence length="108" mass="11912">SKGANLSKGGFKTAANTQKEEEQWKSCLKESRFHVCKALSRCLQTRVSSKVVSDVLERISREVLQVAQDNGCSTVTPRKTYTARRQLLPGELAKQVVSRGPMAVTEST</sequence>
<dbReference type="Gene3D" id="1.10.20.10">
    <property type="entry name" value="Histone, subunit A"/>
    <property type="match status" value="1"/>
</dbReference>
<keyword evidence="4" id="KW-1185">Reference proteome</keyword>